<protein>
    <submittedName>
        <fullName evidence="8">Aldo/keto reductase</fullName>
    </submittedName>
</protein>
<dbReference type="OrthoDB" id="9804790at2"/>
<dbReference type="PROSITE" id="PS00063">
    <property type="entry name" value="ALDOKETO_REDUCTASE_3"/>
    <property type="match status" value="1"/>
</dbReference>
<dbReference type="InterPro" id="IPR018170">
    <property type="entry name" value="Aldo/ket_reductase_CS"/>
</dbReference>
<dbReference type="InterPro" id="IPR020471">
    <property type="entry name" value="AKR"/>
</dbReference>
<dbReference type="PIRSF" id="PIRSF000097">
    <property type="entry name" value="AKR"/>
    <property type="match status" value="1"/>
</dbReference>
<feature type="active site" description="Proton donor" evidence="4">
    <location>
        <position position="58"/>
    </location>
</feature>
<comment type="caution">
    <text evidence="8">The sequence shown here is derived from an EMBL/GenBank/DDBJ whole genome shotgun (WGS) entry which is preliminary data.</text>
</comment>
<dbReference type="EMBL" id="RQZC01000003">
    <property type="protein sequence ID" value="RRD30157.1"/>
    <property type="molecule type" value="Genomic_DNA"/>
</dbReference>
<feature type="domain" description="NADP-dependent oxidoreductase" evidence="7">
    <location>
        <begin position="25"/>
        <end position="270"/>
    </location>
</feature>
<dbReference type="InterPro" id="IPR036812">
    <property type="entry name" value="NAD(P)_OxRdtase_dom_sf"/>
</dbReference>
<dbReference type="GO" id="GO:0016616">
    <property type="term" value="F:oxidoreductase activity, acting on the CH-OH group of donors, NAD or NADP as acceptor"/>
    <property type="evidence" value="ECO:0007669"/>
    <property type="project" value="UniProtKB-ARBA"/>
</dbReference>
<sequence>MSALPASAIALTHGTSQSGVTIPQLGLGTYKITDDEAERVVAQGLDLGYRHIDTAQMYGNEAGVGRALAASGLEREEVFVTSKLNNPYHRRQDALRAFEASRQALGLEALDLFLVHWPLAQTPGIDLVETWQAMIEILEGGGARAIGVSNFQPAHLDRIVEATGVVPAVNQVELHPWLIQHGLRQVHEAMGVVTQSWSPLGRGRLLDEPVLVGLAQELGVSPAQVIIRWHLQHGLVVIPKSTHAERLAANADVFGFELDASQMVAIDALDRGLRTGSHPDRVQL</sequence>
<evidence type="ECO:0000256" key="1">
    <source>
        <dbReference type="ARBA" id="ARBA00007905"/>
    </source>
</evidence>
<feature type="site" description="Lowers pKa of active site Tyr" evidence="6">
    <location>
        <position position="83"/>
    </location>
</feature>
<dbReference type="InterPro" id="IPR023210">
    <property type="entry name" value="NADP_OxRdtase_dom"/>
</dbReference>
<proteinExistence type="inferred from homology"/>
<keyword evidence="3" id="KW-0560">Oxidoreductase</keyword>
<dbReference type="SUPFAM" id="SSF51430">
    <property type="entry name" value="NAD(P)-linked oxidoreductase"/>
    <property type="match status" value="1"/>
</dbReference>
<name>A0A3P1V923_9ACTO</name>
<dbReference type="RefSeq" id="WP_124933136.1">
    <property type="nucleotide sequence ID" value="NZ_RQZC01000003.1"/>
</dbReference>
<dbReference type="PROSITE" id="PS00798">
    <property type="entry name" value="ALDOKETO_REDUCTASE_1"/>
    <property type="match status" value="1"/>
</dbReference>
<evidence type="ECO:0000259" key="7">
    <source>
        <dbReference type="Pfam" id="PF00248"/>
    </source>
</evidence>
<evidence type="ECO:0000256" key="3">
    <source>
        <dbReference type="ARBA" id="ARBA00023002"/>
    </source>
</evidence>
<keyword evidence="2" id="KW-0521">NADP</keyword>
<comment type="similarity">
    <text evidence="1">Belongs to the aldo/keto reductase family.</text>
</comment>
<evidence type="ECO:0000256" key="5">
    <source>
        <dbReference type="PIRSR" id="PIRSR000097-2"/>
    </source>
</evidence>
<keyword evidence="9" id="KW-1185">Reference proteome</keyword>
<organism evidence="8 9">
    <name type="scientific">Actinomyces bowdenii</name>
    <dbReference type="NCBI Taxonomy" id="131109"/>
    <lineage>
        <taxon>Bacteria</taxon>
        <taxon>Bacillati</taxon>
        <taxon>Actinomycetota</taxon>
        <taxon>Actinomycetes</taxon>
        <taxon>Actinomycetales</taxon>
        <taxon>Actinomycetaceae</taxon>
        <taxon>Actinomyces</taxon>
    </lineage>
</organism>
<reference evidence="8 9" key="1">
    <citation type="submission" date="2018-11" db="EMBL/GenBank/DDBJ databases">
        <title>Genomes From Bacteria Associated with the Canine Oral Cavity: a Test Case for Automated Genome-Based Taxonomic Assignment.</title>
        <authorList>
            <person name="Coil D.A."/>
            <person name="Jospin G."/>
            <person name="Darling A.E."/>
            <person name="Wallis C."/>
            <person name="Davis I.J."/>
            <person name="Harris S."/>
            <person name="Eisen J.A."/>
            <person name="Holcombe L.J."/>
            <person name="O'Flynn C."/>
        </authorList>
    </citation>
    <scope>NUCLEOTIDE SEQUENCE [LARGE SCALE GENOMIC DNA]</scope>
    <source>
        <strain evidence="8 9">OH5050</strain>
    </source>
</reference>
<evidence type="ECO:0000256" key="6">
    <source>
        <dbReference type="PIRSR" id="PIRSR000097-3"/>
    </source>
</evidence>
<evidence type="ECO:0000313" key="8">
    <source>
        <dbReference type="EMBL" id="RRD30157.1"/>
    </source>
</evidence>
<dbReference type="AlphaFoldDB" id="A0A3P1V923"/>
<dbReference type="PRINTS" id="PR00069">
    <property type="entry name" value="ALDKETRDTASE"/>
</dbReference>
<dbReference type="PANTHER" id="PTHR43827">
    <property type="entry name" value="2,5-DIKETO-D-GLUCONIC ACID REDUCTASE"/>
    <property type="match status" value="1"/>
</dbReference>
<gene>
    <name evidence="8" type="ORF">EII10_03555</name>
</gene>
<dbReference type="PANTHER" id="PTHR43827:SF3">
    <property type="entry name" value="NADP-DEPENDENT OXIDOREDUCTASE DOMAIN-CONTAINING PROTEIN"/>
    <property type="match status" value="1"/>
</dbReference>
<evidence type="ECO:0000313" key="9">
    <source>
        <dbReference type="Proteomes" id="UP000271272"/>
    </source>
</evidence>
<dbReference type="PROSITE" id="PS00062">
    <property type="entry name" value="ALDOKETO_REDUCTASE_2"/>
    <property type="match status" value="1"/>
</dbReference>
<feature type="binding site" evidence="5">
    <location>
        <position position="116"/>
    </location>
    <ligand>
        <name>substrate</name>
    </ligand>
</feature>
<dbReference type="FunFam" id="3.20.20.100:FF:000002">
    <property type="entry name" value="2,5-diketo-D-gluconic acid reductase A"/>
    <property type="match status" value="1"/>
</dbReference>
<evidence type="ECO:0000256" key="2">
    <source>
        <dbReference type="ARBA" id="ARBA00022857"/>
    </source>
</evidence>
<accession>A0A3P1V923</accession>
<dbReference type="Gene3D" id="3.20.20.100">
    <property type="entry name" value="NADP-dependent oxidoreductase domain"/>
    <property type="match status" value="1"/>
</dbReference>
<evidence type="ECO:0000256" key="4">
    <source>
        <dbReference type="PIRSR" id="PIRSR000097-1"/>
    </source>
</evidence>
<dbReference type="Proteomes" id="UP000271272">
    <property type="component" value="Unassembled WGS sequence"/>
</dbReference>
<dbReference type="Pfam" id="PF00248">
    <property type="entry name" value="Aldo_ket_red"/>
    <property type="match status" value="1"/>
</dbReference>